<keyword evidence="1" id="KW-1133">Transmembrane helix</keyword>
<feature type="transmembrane region" description="Helical" evidence="1">
    <location>
        <begin position="20"/>
        <end position="39"/>
    </location>
</feature>
<name>A0A5D4KIW2_9BACI</name>
<dbReference type="GO" id="GO:0140359">
    <property type="term" value="F:ABC-type transporter activity"/>
    <property type="evidence" value="ECO:0007669"/>
    <property type="project" value="InterPro"/>
</dbReference>
<dbReference type="GO" id="GO:0005886">
    <property type="term" value="C:plasma membrane"/>
    <property type="evidence" value="ECO:0007669"/>
    <property type="project" value="UniProtKB-SubCell"/>
</dbReference>
<dbReference type="PANTHER" id="PTHR37305:SF1">
    <property type="entry name" value="MEMBRANE PROTEIN"/>
    <property type="match status" value="1"/>
</dbReference>
<dbReference type="AlphaFoldDB" id="A0A5D4KIW2"/>
<proteinExistence type="predicted"/>
<feature type="transmembrane region" description="Helical" evidence="1">
    <location>
        <begin position="154"/>
        <end position="180"/>
    </location>
</feature>
<gene>
    <name evidence="2" type="ORF">FZC79_03520</name>
</gene>
<feature type="transmembrane region" description="Helical" evidence="1">
    <location>
        <begin position="287"/>
        <end position="309"/>
    </location>
</feature>
<comment type="caution">
    <text evidence="2">The sequence shown here is derived from an EMBL/GenBank/DDBJ whole genome shotgun (WGS) entry which is preliminary data.</text>
</comment>
<dbReference type="PANTHER" id="PTHR37305">
    <property type="entry name" value="INTEGRAL MEMBRANE PROTEIN-RELATED"/>
    <property type="match status" value="1"/>
</dbReference>
<feature type="transmembrane region" description="Helical" evidence="1">
    <location>
        <begin position="237"/>
        <end position="256"/>
    </location>
</feature>
<evidence type="ECO:0000313" key="3">
    <source>
        <dbReference type="Proteomes" id="UP000323317"/>
    </source>
</evidence>
<organism evidence="2 3">
    <name type="scientific">Rossellomorea vietnamensis</name>
    <dbReference type="NCBI Taxonomy" id="218284"/>
    <lineage>
        <taxon>Bacteria</taxon>
        <taxon>Bacillati</taxon>
        <taxon>Bacillota</taxon>
        <taxon>Bacilli</taxon>
        <taxon>Bacillales</taxon>
        <taxon>Bacillaceae</taxon>
        <taxon>Rossellomorea</taxon>
    </lineage>
</organism>
<feature type="transmembrane region" description="Helical" evidence="1">
    <location>
        <begin position="111"/>
        <end position="133"/>
    </location>
</feature>
<accession>A0A5D4KIW2</accession>
<feature type="transmembrane region" description="Helical" evidence="1">
    <location>
        <begin position="209"/>
        <end position="230"/>
    </location>
</feature>
<dbReference type="RefSeq" id="WP_148945497.1">
    <property type="nucleotide sequence ID" value="NZ_VTEH01000002.1"/>
</dbReference>
<dbReference type="EMBL" id="VTEH01000002">
    <property type="protein sequence ID" value="TYR76780.1"/>
    <property type="molecule type" value="Genomic_DNA"/>
</dbReference>
<evidence type="ECO:0000256" key="1">
    <source>
        <dbReference type="SAM" id="Phobius"/>
    </source>
</evidence>
<keyword evidence="1" id="KW-0472">Membrane</keyword>
<dbReference type="Proteomes" id="UP000323317">
    <property type="component" value="Unassembled WGS sequence"/>
</dbReference>
<protein>
    <submittedName>
        <fullName evidence="2">ABC transporter permease subunit</fullName>
    </submittedName>
</protein>
<keyword evidence="1" id="KW-0812">Transmembrane</keyword>
<reference evidence="2 3" key="1">
    <citation type="submission" date="2019-08" db="EMBL/GenBank/DDBJ databases">
        <title>Bacillus genomes from the desert of Cuatro Cienegas, Coahuila.</title>
        <authorList>
            <person name="Olmedo-Alvarez G."/>
        </authorList>
    </citation>
    <scope>NUCLEOTIDE SEQUENCE [LARGE SCALE GENOMIC DNA]</scope>
    <source>
        <strain evidence="2 3">CH40_1T</strain>
    </source>
</reference>
<dbReference type="Pfam" id="PF12679">
    <property type="entry name" value="ABC2_membrane_2"/>
    <property type="match status" value="1"/>
</dbReference>
<evidence type="ECO:0000313" key="2">
    <source>
        <dbReference type="EMBL" id="TYR76780.1"/>
    </source>
</evidence>
<sequence length="316" mass="34947">MFNLIKNEWIKIFSRPGTYVMIGLLVLLVIGAGSAMKFIGAADAPEGDWKQEAQANIEGDKQILEESQGMPAFNKQLTEERIAINEYRLENDIEPVSGENMWSFVNFNANFIDIVGLFAIIIAAGIVAGEFTWGTIKLLLIRPISRTKILLSKYITVLLFGAALLATLFVLSAIVGAIFFGGGGSQPHLVYIDGTVQEQSMLFFSIKNYLLSTISITMMATMAFMISAVFRSSSLAIGISLFLLFMGSTATGFIAMKYDWAKYSLFANTEMRMYTGAMPKLVEDMTLGFSITVLLIYFVIFHLLAFIVFNKRDVAA</sequence>